<evidence type="ECO:0000256" key="2">
    <source>
        <dbReference type="ARBA" id="ARBA00022603"/>
    </source>
</evidence>
<dbReference type="RefSeq" id="WP_172173159.1">
    <property type="nucleotide sequence ID" value="NZ_CASGIA010000008.1"/>
</dbReference>
<keyword evidence="9" id="KW-1185">Reference proteome</keyword>
<dbReference type="EMBL" id="JABKKE010000001">
    <property type="protein sequence ID" value="NPE12728.1"/>
    <property type="molecule type" value="Genomic_DNA"/>
</dbReference>
<dbReference type="SUPFAM" id="SSF53335">
    <property type="entry name" value="S-adenosyl-L-methionine-dependent methyltransferases"/>
    <property type="match status" value="1"/>
</dbReference>
<dbReference type="PANTHER" id="PTHR47739">
    <property type="entry name" value="TRNA1(VAL) (ADENINE(37)-N6)-METHYLTRANSFERASE"/>
    <property type="match status" value="1"/>
</dbReference>
<dbReference type="InterPro" id="IPR029063">
    <property type="entry name" value="SAM-dependent_MTases_sf"/>
</dbReference>
<dbReference type="InterPro" id="IPR002052">
    <property type="entry name" value="DNA_methylase_N6_adenine_CS"/>
</dbReference>
<proteinExistence type="inferred from homology"/>
<dbReference type="GO" id="GO:0032259">
    <property type="term" value="P:methylation"/>
    <property type="evidence" value="ECO:0007669"/>
    <property type="project" value="UniProtKB-KW"/>
</dbReference>
<evidence type="ECO:0000313" key="9">
    <source>
        <dbReference type="Proteomes" id="UP001193734"/>
    </source>
</evidence>
<keyword evidence="2 6" id="KW-0489">Methyltransferase</keyword>
<comment type="catalytic activity">
    <reaction evidence="6">
        <text>adenosine(37) in tRNA1(Val) + S-adenosyl-L-methionine = N(6)-methyladenosine(37) in tRNA1(Val) + S-adenosyl-L-homocysteine + H(+)</text>
        <dbReference type="Rhea" id="RHEA:43160"/>
        <dbReference type="Rhea" id="RHEA-COMP:10369"/>
        <dbReference type="Rhea" id="RHEA-COMP:10370"/>
        <dbReference type="ChEBI" id="CHEBI:15378"/>
        <dbReference type="ChEBI" id="CHEBI:57856"/>
        <dbReference type="ChEBI" id="CHEBI:59789"/>
        <dbReference type="ChEBI" id="CHEBI:74411"/>
        <dbReference type="ChEBI" id="CHEBI:74449"/>
        <dbReference type="EC" id="2.1.1.223"/>
    </reaction>
</comment>
<evidence type="ECO:0000313" key="8">
    <source>
        <dbReference type="EMBL" id="NPE12728.1"/>
    </source>
</evidence>
<evidence type="ECO:0000259" key="7">
    <source>
        <dbReference type="Pfam" id="PF05175"/>
    </source>
</evidence>
<keyword evidence="3 6" id="KW-0808">Transferase</keyword>
<dbReference type="PANTHER" id="PTHR47739:SF1">
    <property type="entry name" value="TRNA1(VAL) (ADENINE(37)-N6)-METHYLTRANSFERASE"/>
    <property type="match status" value="1"/>
</dbReference>
<protein>
    <recommendedName>
        <fullName evidence="6">tRNA1(Val) (adenine(37)-N6)-methyltransferase</fullName>
        <ecNumber evidence="6">2.1.1.223</ecNumber>
    </recommendedName>
    <alternativeName>
        <fullName evidence="6">tRNA m6A37 methyltransferase</fullName>
    </alternativeName>
</protein>
<evidence type="ECO:0000256" key="1">
    <source>
        <dbReference type="ARBA" id="ARBA00022490"/>
    </source>
</evidence>
<comment type="similarity">
    <text evidence="6">Belongs to the methyltransferase superfamily. tRNA (adenine-N(6)-)-methyltransferase family.</text>
</comment>
<reference evidence="8 9" key="1">
    <citation type="submission" date="2020-05" db="EMBL/GenBank/DDBJ databases">
        <title>Distinct polysaccharide utilization as determinants for interspecies competition between intestinal Prevotella spp.</title>
        <authorList>
            <person name="Galvez E.J.C."/>
            <person name="Iljazovic A."/>
            <person name="Strowig T."/>
        </authorList>
    </citation>
    <scope>NUCLEOTIDE SEQUENCE [LARGE SCALE GENOMIC DNA]</scope>
    <source>
        <strain evidence="8 9">PROD</strain>
    </source>
</reference>
<name>A0ABX2ARV1_9BACT</name>
<dbReference type="Pfam" id="PF05175">
    <property type="entry name" value="MTS"/>
    <property type="match status" value="1"/>
</dbReference>
<feature type="domain" description="Methyltransferase small" evidence="7">
    <location>
        <begin position="45"/>
        <end position="143"/>
    </location>
</feature>
<dbReference type="InterPro" id="IPR022882">
    <property type="entry name" value="tRNA_adenine-N6_MeTrfase"/>
</dbReference>
<evidence type="ECO:0000256" key="6">
    <source>
        <dbReference type="HAMAP-Rule" id="MF_01872"/>
    </source>
</evidence>
<dbReference type="Gene3D" id="3.40.50.150">
    <property type="entry name" value="Vaccinia Virus protein VP39"/>
    <property type="match status" value="1"/>
</dbReference>
<dbReference type="EC" id="2.1.1.223" evidence="6"/>
<comment type="function">
    <text evidence="6">Specifically methylates the adenine in position 37 of tRNA(1)(Val) (anticodon cmo5UAC).</text>
</comment>
<comment type="caution">
    <text evidence="8">The sequence shown here is derived from an EMBL/GenBank/DDBJ whole genome shotgun (WGS) entry which is preliminary data.</text>
</comment>
<evidence type="ECO:0000256" key="4">
    <source>
        <dbReference type="ARBA" id="ARBA00022691"/>
    </source>
</evidence>
<keyword evidence="5 6" id="KW-0819">tRNA processing</keyword>
<dbReference type="PROSITE" id="PS00092">
    <property type="entry name" value="N6_MTASE"/>
    <property type="match status" value="1"/>
</dbReference>
<dbReference type="GeneID" id="82156137"/>
<keyword evidence="1 6" id="KW-0963">Cytoplasm</keyword>
<dbReference type="InterPro" id="IPR007848">
    <property type="entry name" value="Small_mtfrase_dom"/>
</dbReference>
<dbReference type="HAMAP" id="MF_01872">
    <property type="entry name" value="tRNA_methyltr_YfiC"/>
    <property type="match status" value="1"/>
</dbReference>
<gene>
    <name evidence="8" type="ORF">HPS55_00010</name>
</gene>
<dbReference type="Proteomes" id="UP001193734">
    <property type="component" value="Unassembled WGS sequence"/>
</dbReference>
<sequence>MSNDYFRFKQFTVRQNRCAMKVGTDGTLLGAWARMPVPASPHAGTGQHILDVGTGTGLIALMMAQRFPHATVTGIDIDNDAATQAEENVLASPFATRINIEHRSLQCLYDHACPAGTLEESAHIRKMFSAIVCNPPYFTDSLECPDKQRSMARHASSLSYDELMHHSSGLLDPAGELSVIVPFDNMYKMNSAAAIAGLHTKRICTVKTTACKPPKRVLMAFGRHQDGTTETSELVIGSDGYNSMLCDFYLKIRLSADTDHQE</sequence>
<dbReference type="GO" id="GO:0008168">
    <property type="term" value="F:methyltransferase activity"/>
    <property type="evidence" value="ECO:0007669"/>
    <property type="project" value="UniProtKB-KW"/>
</dbReference>
<evidence type="ECO:0000256" key="5">
    <source>
        <dbReference type="ARBA" id="ARBA00022694"/>
    </source>
</evidence>
<evidence type="ECO:0000256" key="3">
    <source>
        <dbReference type="ARBA" id="ARBA00022679"/>
    </source>
</evidence>
<organism evidence="8 9">
    <name type="scientific">Xylanibacter rodentium</name>
    <dbReference type="NCBI Taxonomy" id="2736289"/>
    <lineage>
        <taxon>Bacteria</taxon>
        <taxon>Pseudomonadati</taxon>
        <taxon>Bacteroidota</taxon>
        <taxon>Bacteroidia</taxon>
        <taxon>Bacteroidales</taxon>
        <taxon>Prevotellaceae</taxon>
        <taxon>Xylanibacter</taxon>
    </lineage>
</organism>
<comment type="subcellular location">
    <subcellularLocation>
        <location evidence="6">Cytoplasm</location>
    </subcellularLocation>
</comment>
<dbReference type="CDD" id="cd02440">
    <property type="entry name" value="AdoMet_MTases"/>
    <property type="match status" value="1"/>
</dbReference>
<dbReference type="InterPro" id="IPR050210">
    <property type="entry name" value="tRNA_Adenine-N(6)_MTase"/>
</dbReference>
<accession>A0ABX2ARV1</accession>
<keyword evidence="4 6" id="KW-0949">S-adenosyl-L-methionine</keyword>